<name>A0A812C453_ACAPH</name>
<protein>
    <recommendedName>
        <fullName evidence="1">CARD domain-containing protein</fullName>
    </recommendedName>
</protein>
<dbReference type="Gene3D" id="1.10.533.10">
    <property type="entry name" value="Death Domain, Fas"/>
    <property type="match status" value="1"/>
</dbReference>
<comment type="caution">
    <text evidence="2">The sequence shown here is derived from an EMBL/GenBank/DDBJ whole genome shotgun (WGS) entry which is preliminary data.</text>
</comment>
<dbReference type="GO" id="GO:0042981">
    <property type="term" value="P:regulation of apoptotic process"/>
    <property type="evidence" value="ECO:0007669"/>
    <property type="project" value="InterPro"/>
</dbReference>
<dbReference type="InterPro" id="IPR011029">
    <property type="entry name" value="DEATH-like_dom_sf"/>
</dbReference>
<dbReference type="PANTHER" id="PTHR15034">
    <property type="entry name" value="DEATH DOMAIN-CONTAINING PROTEIN CRADD"/>
    <property type="match status" value="1"/>
</dbReference>
<evidence type="ECO:0000259" key="1">
    <source>
        <dbReference type="PROSITE" id="PS50209"/>
    </source>
</evidence>
<sequence>MTPDDIFNVLLSNKVLTSSEVSKIRESSGREATNEELLDTLVRKSDRAFSIFVDALRKSLQDHLADLLQSSKRKAKRKAGDINVKVGVEHLQKDKRYRNDSPICSCDELEKQIFIMAKNAYSQIRRKNDSPAAFEQFRKELTGTNALRVRMSEEEYQTCVRELLSLNVNGSESTKSTRGTTRSKTLPYRIPFKELHHNVSNLNFKVKPSAQPRKIRSTRENCCGIELRSKSINI</sequence>
<dbReference type="Pfam" id="PF00619">
    <property type="entry name" value="CARD"/>
    <property type="match status" value="1"/>
</dbReference>
<dbReference type="Proteomes" id="UP000597762">
    <property type="component" value="Unassembled WGS sequence"/>
</dbReference>
<dbReference type="AlphaFoldDB" id="A0A812C453"/>
<feature type="domain" description="CARD" evidence="1">
    <location>
        <begin position="1"/>
        <end position="71"/>
    </location>
</feature>
<dbReference type="EMBL" id="CAHIKZ030001335">
    <property type="protein sequence ID" value="CAE1260270.1"/>
    <property type="molecule type" value="Genomic_DNA"/>
</dbReference>
<reference evidence="2" key="1">
    <citation type="submission" date="2021-01" db="EMBL/GenBank/DDBJ databases">
        <authorList>
            <person name="Li R."/>
            <person name="Bekaert M."/>
        </authorList>
    </citation>
    <scope>NUCLEOTIDE SEQUENCE</scope>
    <source>
        <strain evidence="2">Farmed</strain>
    </source>
</reference>
<gene>
    <name evidence="2" type="ORF">SPHA_32165</name>
</gene>
<dbReference type="InterPro" id="IPR037939">
    <property type="entry name" value="CRADD"/>
</dbReference>
<dbReference type="GO" id="GO:0070513">
    <property type="term" value="F:death domain binding"/>
    <property type="evidence" value="ECO:0007669"/>
    <property type="project" value="InterPro"/>
</dbReference>
<dbReference type="PANTHER" id="PTHR15034:SF5">
    <property type="entry name" value="DEATH DOMAIN-CONTAINING PROTEIN CRADD"/>
    <property type="match status" value="1"/>
</dbReference>
<dbReference type="GO" id="GO:0002020">
    <property type="term" value="F:protease binding"/>
    <property type="evidence" value="ECO:0007669"/>
    <property type="project" value="InterPro"/>
</dbReference>
<dbReference type="InterPro" id="IPR001315">
    <property type="entry name" value="CARD"/>
</dbReference>
<dbReference type="CDD" id="cd01671">
    <property type="entry name" value="CARD"/>
    <property type="match status" value="1"/>
</dbReference>
<organism evidence="2 3">
    <name type="scientific">Acanthosepion pharaonis</name>
    <name type="common">Pharaoh cuttlefish</name>
    <name type="synonym">Sepia pharaonis</name>
    <dbReference type="NCBI Taxonomy" id="158019"/>
    <lineage>
        <taxon>Eukaryota</taxon>
        <taxon>Metazoa</taxon>
        <taxon>Spiralia</taxon>
        <taxon>Lophotrochozoa</taxon>
        <taxon>Mollusca</taxon>
        <taxon>Cephalopoda</taxon>
        <taxon>Coleoidea</taxon>
        <taxon>Decapodiformes</taxon>
        <taxon>Sepiida</taxon>
        <taxon>Sepiina</taxon>
        <taxon>Sepiidae</taxon>
        <taxon>Acanthosepion</taxon>
    </lineage>
</organism>
<evidence type="ECO:0000313" key="3">
    <source>
        <dbReference type="Proteomes" id="UP000597762"/>
    </source>
</evidence>
<proteinExistence type="predicted"/>
<keyword evidence="3" id="KW-1185">Reference proteome</keyword>
<dbReference type="SUPFAM" id="SSF47986">
    <property type="entry name" value="DEATH domain"/>
    <property type="match status" value="1"/>
</dbReference>
<evidence type="ECO:0000313" key="2">
    <source>
        <dbReference type="EMBL" id="CAE1260270.1"/>
    </source>
</evidence>
<dbReference type="OrthoDB" id="6162777at2759"/>
<dbReference type="PROSITE" id="PS50209">
    <property type="entry name" value="CARD"/>
    <property type="match status" value="1"/>
</dbReference>
<accession>A0A812C453</accession>